<evidence type="ECO:0000259" key="1">
    <source>
        <dbReference type="SMART" id="SM00563"/>
    </source>
</evidence>
<accession>A0A5C6X785</accession>
<dbReference type="PANTHER" id="PTHR22753">
    <property type="entry name" value="TRANSMEMBRANE PROTEIN 68"/>
    <property type="match status" value="1"/>
</dbReference>
<feature type="domain" description="Phospholipid/glycerol acyltransferase" evidence="1">
    <location>
        <begin position="68"/>
        <end position="186"/>
    </location>
</feature>
<dbReference type="AlphaFoldDB" id="A0A5C6X785"/>
<dbReference type="SUPFAM" id="SSF69593">
    <property type="entry name" value="Glycerol-3-phosphate (1)-acyltransferase"/>
    <property type="match status" value="1"/>
</dbReference>
<dbReference type="Pfam" id="PF01553">
    <property type="entry name" value="Acyltransferase"/>
    <property type="match status" value="1"/>
</dbReference>
<keyword evidence="2" id="KW-0808">Transferase</keyword>
<gene>
    <name evidence="2" type="ORF">FRC98_08375</name>
</gene>
<comment type="caution">
    <text evidence="2">The sequence shown here is derived from an EMBL/GenBank/DDBJ whole genome shotgun (WGS) entry which is preliminary data.</text>
</comment>
<name>A0A5C6X785_9DELT</name>
<dbReference type="SMART" id="SM00563">
    <property type="entry name" value="PlsC"/>
    <property type="match status" value="1"/>
</dbReference>
<dbReference type="OrthoDB" id="5241618at2"/>
<keyword evidence="3" id="KW-1185">Reference proteome</keyword>
<dbReference type="GO" id="GO:0016746">
    <property type="term" value="F:acyltransferase activity"/>
    <property type="evidence" value="ECO:0007669"/>
    <property type="project" value="UniProtKB-KW"/>
</dbReference>
<reference evidence="2 3" key="1">
    <citation type="submission" date="2019-08" db="EMBL/GenBank/DDBJ databases">
        <title>Bradymonadales sp. TMQ4.</title>
        <authorList>
            <person name="Liang Q."/>
        </authorList>
    </citation>
    <scope>NUCLEOTIDE SEQUENCE [LARGE SCALE GENOMIC DNA]</scope>
    <source>
        <strain evidence="2 3">TMQ4</strain>
    </source>
</reference>
<dbReference type="PANTHER" id="PTHR22753:SF14">
    <property type="entry name" value="MONOACYLGLYCEROL_DIACYLGLYCEROL O-ACYLTRANSFERASE"/>
    <property type="match status" value="1"/>
</dbReference>
<sequence>MMSEVLVDAQVAEAIRRLEIPFNRYGLDPYGISRDHLEIFFSMLAPFYRTYFRVRCFGQEHVPATGRVMVVGNHSGGLPVDGAMVLASLLLGLESPRLGQGMVEKFANRWPFVSHWFSRVGQFTGLPEHAERLLEDERCLMVFPEGARGTGKLYRDRYKLVRFGSGFVRLAMKTKTPIVPFAFIGGEEAIPTVRHLKGLAKVIGAPYIPLTRYGLPLPLPVACQIFYGEPLVFEGTGTETDDVILGHVNRVQDAIAELIEQGRDWRRGAVERGELEGGVR</sequence>
<organism evidence="2 3">
    <name type="scientific">Lujinxingia vulgaris</name>
    <dbReference type="NCBI Taxonomy" id="2600176"/>
    <lineage>
        <taxon>Bacteria</taxon>
        <taxon>Deltaproteobacteria</taxon>
        <taxon>Bradymonadales</taxon>
        <taxon>Lujinxingiaceae</taxon>
        <taxon>Lujinxingia</taxon>
    </lineage>
</organism>
<keyword evidence="2" id="KW-0012">Acyltransferase</keyword>
<dbReference type="InterPro" id="IPR002123">
    <property type="entry name" value="Plipid/glycerol_acylTrfase"/>
</dbReference>
<protein>
    <submittedName>
        <fullName evidence="2">Acyltransferase family protein</fullName>
    </submittedName>
</protein>
<evidence type="ECO:0000313" key="2">
    <source>
        <dbReference type="EMBL" id="TXD37694.1"/>
    </source>
</evidence>
<evidence type="ECO:0000313" key="3">
    <source>
        <dbReference type="Proteomes" id="UP000321412"/>
    </source>
</evidence>
<dbReference type="CDD" id="cd07987">
    <property type="entry name" value="LPLAT_MGAT-like"/>
    <property type="match status" value="1"/>
</dbReference>
<dbReference type="GO" id="GO:0016020">
    <property type="term" value="C:membrane"/>
    <property type="evidence" value="ECO:0007669"/>
    <property type="project" value="TreeGrafter"/>
</dbReference>
<proteinExistence type="predicted"/>
<dbReference type="Proteomes" id="UP000321412">
    <property type="component" value="Unassembled WGS sequence"/>
</dbReference>
<dbReference type="EMBL" id="VOSM01000003">
    <property type="protein sequence ID" value="TXD37694.1"/>
    <property type="molecule type" value="Genomic_DNA"/>
</dbReference>